<evidence type="ECO:0000256" key="1">
    <source>
        <dbReference type="SAM" id="Phobius"/>
    </source>
</evidence>
<evidence type="ECO:0000313" key="2">
    <source>
        <dbReference type="EMBL" id="MET7029278.1"/>
    </source>
</evidence>
<dbReference type="Gene3D" id="1.10.760.10">
    <property type="entry name" value="Cytochrome c-like domain"/>
    <property type="match status" value="1"/>
</dbReference>
<keyword evidence="1" id="KW-0812">Transmembrane</keyword>
<name>A0ABV2TVH0_9FLAO</name>
<feature type="transmembrane region" description="Helical" evidence="1">
    <location>
        <begin position="15"/>
        <end position="36"/>
    </location>
</feature>
<protein>
    <submittedName>
        <fullName evidence="2">Monoheme cytochrome C</fullName>
    </submittedName>
</protein>
<dbReference type="EMBL" id="JBEWYP010000003">
    <property type="protein sequence ID" value="MET7029278.1"/>
    <property type="molecule type" value="Genomic_DNA"/>
</dbReference>
<comment type="caution">
    <text evidence="2">The sequence shown here is derived from an EMBL/GenBank/DDBJ whole genome shotgun (WGS) entry which is preliminary data.</text>
</comment>
<dbReference type="InterPro" id="IPR036909">
    <property type="entry name" value="Cyt_c-like_dom_sf"/>
</dbReference>
<accession>A0ABV2TVH0</accession>
<reference evidence="2 3" key="1">
    <citation type="submission" date="2024-07" db="EMBL/GenBank/DDBJ databases">
        <title>The genome sequence of type strain Sediminicola luteus GDMCC 1.2596T.</title>
        <authorList>
            <person name="Liu Y."/>
        </authorList>
    </citation>
    <scope>NUCLEOTIDE SEQUENCE [LARGE SCALE GENOMIC DNA]</scope>
    <source>
        <strain evidence="2 3">GDMCC 1.2596</strain>
    </source>
</reference>
<keyword evidence="3" id="KW-1185">Reference proteome</keyword>
<evidence type="ECO:0000313" key="3">
    <source>
        <dbReference type="Proteomes" id="UP001549773"/>
    </source>
</evidence>
<dbReference type="RefSeq" id="WP_354618099.1">
    <property type="nucleotide sequence ID" value="NZ_JBEWYP010000003.1"/>
</dbReference>
<gene>
    <name evidence="2" type="ORF">ABXZ32_07715</name>
</gene>
<sequence>MAKSEKNKQNFKAPYRLLISGFLLLVVLIAVVFYFYDEAGIALSDTSNDDVEYVNIEEDTERIVNGIHVRTGFIVSDGMQQVINNCTNCHSAKLVTQNRMSKEGWTATIRWMQKTQNLWDLGENEGVIVDYLAKNYGPIKKGRREGLKDIEWYPLK</sequence>
<proteinExistence type="predicted"/>
<keyword evidence="1" id="KW-0472">Membrane</keyword>
<dbReference type="SUPFAM" id="SSF46626">
    <property type="entry name" value="Cytochrome c"/>
    <property type="match status" value="1"/>
</dbReference>
<keyword evidence="1" id="KW-1133">Transmembrane helix</keyword>
<dbReference type="Proteomes" id="UP001549773">
    <property type="component" value="Unassembled WGS sequence"/>
</dbReference>
<organism evidence="2 3">
    <name type="scientific">Sediminicola luteus</name>
    <dbReference type="NCBI Taxonomy" id="319238"/>
    <lineage>
        <taxon>Bacteria</taxon>
        <taxon>Pseudomonadati</taxon>
        <taxon>Bacteroidota</taxon>
        <taxon>Flavobacteriia</taxon>
        <taxon>Flavobacteriales</taxon>
        <taxon>Flavobacteriaceae</taxon>
        <taxon>Sediminicola</taxon>
    </lineage>
</organism>